<accession>A0A0A9EZ64</accession>
<reference evidence="1" key="2">
    <citation type="journal article" date="2015" name="Data Brief">
        <title>Shoot transcriptome of the giant reed, Arundo donax.</title>
        <authorList>
            <person name="Barrero R.A."/>
            <person name="Guerrero F.D."/>
            <person name="Moolhuijzen P."/>
            <person name="Goolsby J.A."/>
            <person name="Tidwell J."/>
            <person name="Bellgard S.E."/>
            <person name="Bellgard M.I."/>
        </authorList>
    </citation>
    <scope>NUCLEOTIDE SEQUENCE</scope>
    <source>
        <tissue evidence="1">Shoot tissue taken approximately 20 cm above the soil surface</tissue>
    </source>
</reference>
<protein>
    <submittedName>
        <fullName evidence="1">Uncharacterized protein</fullName>
    </submittedName>
</protein>
<proteinExistence type="predicted"/>
<evidence type="ECO:0000313" key="1">
    <source>
        <dbReference type="EMBL" id="JAE03146.1"/>
    </source>
</evidence>
<name>A0A0A9EZ64_ARUDO</name>
<dbReference type="EMBL" id="GBRH01194750">
    <property type="protein sequence ID" value="JAE03146.1"/>
    <property type="molecule type" value="Transcribed_RNA"/>
</dbReference>
<reference evidence="1" key="1">
    <citation type="submission" date="2014-09" db="EMBL/GenBank/DDBJ databases">
        <authorList>
            <person name="Magalhaes I.L.F."/>
            <person name="Oliveira U."/>
            <person name="Santos F.R."/>
            <person name="Vidigal T.H.D.A."/>
            <person name="Brescovit A.D."/>
            <person name="Santos A.J."/>
        </authorList>
    </citation>
    <scope>NUCLEOTIDE SEQUENCE</scope>
    <source>
        <tissue evidence="1">Shoot tissue taken approximately 20 cm above the soil surface</tissue>
    </source>
</reference>
<organism evidence="1">
    <name type="scientific">Arundo donax</name>
    <name type="common">Giant reed</name>
    <name type="synonym">Donax arundinaceus</name>
    <dbReference type="NCBI Taxonomy" id="35708"/>
    <lineage>
        <taxon>Eukaryota</taxon>
        <taxon>Viridiplantae</taxon>
        <taxon>Streptophyta</taxon>
        <taxon>Embryophyta</taxon>
        <taxon>Tracheophyta</taxon>
        <taxon>Spermatophyta</taxon>
        <taxon>Magnoliopsida</taxon>
        <taxon>Liliopsida</taxon>
        <taxon>Poales</taxon>
        <taxon>Poaceae</taxon>
        <taxon>PACMAD clade</taxon>
        <taxon>Arundinoideae</taxon>
        <taxon>Arundineae</taxon>
        <taxon>Arundo</taxon>
    </lineage>
</organism>
<dbReference type="AlphaFoldDB" id="A0A0A9EZ64"/>
<sequence length="21" mass="2436">MEIMEKALVHPYADIASFLQE</sequence>